<organism evidence="3 4">
    <name type="scientific">Rubrivivax rivuli</name>
    <dbReference type="NCBI Taxonomy" id="1862385"/>
    <lineage>
        <taxon>Bacteria</taxon>
        <taxon>Pseudomonadati</taxon>
        <taxon>Pseudomonadota</taxon>
        <taxon>Betaproteobacteria</taxon>
        <taxon>Burkholderiales</taxon>
        <taxon>Sphaerotilaceae</taxon>
        <taxon>Rubrivivax</taxon>
    </lineage>
</organism>
<feature type="signal peptide" evidence="2">
    <location>
        <begin position="1"/>
        <end position="28"/>
    </location>
</feature>
<reference evidence="3 4" key="1">
    <citation type="submission" date="2019-01" db="EMBL/GenBank/DDBJ databases">
        <authorList>
            <person name="Chen W.-M."/>
        </authorList>
    </citation>
    <scope>NUCLEOTIDE SEQUENCE [LARGE SCALE GENOMIC DNA]</scope>
    <source>
        <strain evidence="3 4">KYPY4</strain>
    </source>
</reference>
<evidence type="ECO:0000313" key="3">
    <source>
        <dbReference type="EMBL" id="RVU49148.1"/>
    </source>
</evidence>
<feature type="region of interest" description="Disordered" evidence="1">
    <location>
        <begin position="214"/>
        <end position="238"/>
    </location>
</feature>
<feature type="compositionally biased region" description="Pro residues" evidence="1">
    <location>
        <begin position="224"/>
        <end position="238"/>
    </location>
</feature>
<protein>
    <recommendedName>
        <fullName evidence="5">DUF4124 domain-containing protein</fullName>
    </recommendedName>
</protein>
<evidence type="ECO:0000256" key="1">
    <source>
        <dbReference type="SAM" id="MobiDB-lite"/>
    </source>
</evidence>
<evidence type="ECO:0008006" key="5">
    <source>
        <dbReference type="Google" id="ProtNLM"/>
    </source>
</evidence>
<dbReference type="AlphaFoldDB" id="A0A437RQV3"/>
<dbReference type="EMBL" id="SACR01000001">
    <property type="protein sequence ID" value="RVU49148.1"/>
    <property type="molecule type" value="Genomic_DNA"/>
</dbReference>
<feature type="chain" id="PRO_5019018455" description="DUF4124 domain-containing protein" evidence="2">
    <location>
        <begin position="29"/>
        <end position="238"/>
    </location>
</feature>
<dbReference type="RefSeq" id="WP_128226787.1">
    <property type="nucleotide sequence ID" value="NZ_SACR01000001.1"/>
</dbReference>
<proteinExistence type="predicted"/>
<comment type="caution">
    <text evidence="3">The sequence shown here is derived from an EMBL/GenBank/DDBJ whole genome shotgun (WGS) entry which is preliminary data.</text>
</comment>
<dbReference type="OrthoDB" id="8895482at2"/>
<name>A0A437RQV3_9BURK</name>
<accession>A0A437RQV3</accession>
<feature type="compositionally biased region" description="Low complexity" evidence="1">
    <location>
        <begin position="214"/>
        <end position="223"/>
    </location>
</feature>
<dbReference type="Proteomes" id="UP000285575">
    <property type="component" value="Unassembled WGS sequence"/>
</dbReference>
<gene>
    <name evidence="3" type="ORF">EOE66_00745</name>
</gene>
<evidence type="ECO:0000313" key="4">
    <source>
        <dbReference type="Proteomes" id="UP000285575"/>
    </source>
</evidence>
<sequence length="238" mass="25884">MRRAPTCQPLHRLALLLAVGVSAGAALAQPAPPVAGIYTCIDDKGRRLTADRPIVECAAKEQHILNRDGSLRKVIPPTLTAEERAEKEARERAEKEAKAAAADAVRRDRNLMARFPNEAAHQRARENALDTVRLAMKATELRLRGLAAERKPLLDEAEFYQGKPLPPRLKSQIDANDAAVDAQRAATATQQAELERINRLYDAELDRLRRLWSGAPAGSLGPMPAAPAAPPAPKPASR</sequence>
<keyword evidence="4" id="KW-1185">Reference proteome</keyword>
<keyword evidence="2" id="KW-0732">Signal</keyword>
<evidence type="ECO:0000256" key="2">
    <source>
        <dbReference type="SAM" id="SignalP"/>
    </source>
</evidence>